<evidence type="ECO:0000313" key="5">
    <source>
        <dbReference type="Proteomes" id="UP001157034"/>
    </source>
</evidence>
<keyword evidence="2" id="KW-0808">Transferase</keyword>
<dbReference type="Pfam" id="PF02595">
    <property type="entry name" value="Gly_kinase"/>
    <property type="match status" value="1"/>
</dbReference>
<keyword evidence="5" id="KW-1185">Reference proteome</keyword>
<dbReference type="NCBIfam" id="TIGR00045">
    <property type="entry name" value="glycerate kinase"/>
    <property type="match status" value="1"/>
</dbReference>
<dbReference type="InterPro" id="IPR004381">
    <property type="entry name" value="Glycerate_kinase"/>
</dbReference>
<dbReference type="InterPro" id="IPR018197">
    <property type="entry name" value="Glycerate_kinase_RE-like"/>
</dbReference>
<organism evidence="4 5">
    <name type="scientific">Pseudolysinimonas kribbensis</name>
    <dbReference type="NCBI Taxonomy" id="433641"/>
    <lineage>
        <taxon>Bacteria</taxon>
        <taxon>Bacillati</taxon>
        <taxon>Actinomycetota</taxon>
        <taxon>Actinomycetes</taxon>
        <taxon>Micrococcales</taxon>
        <taxon>Microbacteriaceae</taxon>
        <taxon>Pseudolysinimonas</taxon>
    </lineage>
</organism>
<dbReference type="Gene3D" id="3.40.50.10350">
    <property type="entry name" value="Glycerate kinase, domain 1"/>
    <property type="match status" value="1"/>
</dbReference>
<reference evidence="5" key="1">
    <citation type="journal article" date="2019" name="Int. J. Syst. Evol. Microbiol.">
        <title>The Global Catalogue of Microorganisms (GCM) 10K type strain sequencing project: providing services to taxonomists for standard genome sequencing and annotation.</title>
        <authorList>
            <consortium name="The Broad Institute Genomics Platform"/>
            <consortium name="The Broad Institute Genome Sequencing Center for Infectious Disease"/>
            <person name="Wu L."/>
            <person name="Ma J."/>
        </authorList>
    </citation>
    <scope>NUCLEOTIDE SEQUENCE [LARGE SCALE GENOMIC DNA]</scope>
    <source>
        <strain evidence="5">NBRC 108894</strain>
    </source>
</reference>
<dbReference type="RefSeq" id="WP_348534871.1">
    <property type="nucleotide sequence ID" value="NZ_BSVB01000001.1"/>
</dbReference>
<dbReference type="PANTHER" id="PTHR21599">
    <property type="entry name" value="GLYCERATE KINASE"/>
    <property type="match status" value="1"/>
</dbReference>
<evidence type="ECO:0008006" key="6">
    <source>
        <dbReference type="Google" id="ProtNLM"/>
    </source>
</evidence>
<accession>A0ABQ6K4B6</accession>
<protein>
    <recommendedName>
        <fullName evidence="6">Glycerate kinase</fullName>
    </recommendedName>
</protein>
<dbReference type="PANTHER" id="PTHR21599:SF0">
    <property type="entry name" value="GLYCERATE KINASE"/>
    <property type="match status" value="1"/>
</dbReference>
<name>A0ABQ6K4B6_9MICO</name>
<gene>
    <name evidence="4" type="ORF">GCM10025881_05310</name>
</gene>
<dbReference type="Proteomes" id="UP001157034">
    <property type="component" value="Unassembled WGS sequence"/>
</dbReference>
<evidence type="ECO:0000256" key="3">
    <source>
        <dbReference type="ARBA" id="ARBA00022777"/>
    </source>
</evidence>
<sequence>MGRIVIAPDSFKGSLDAAPVADAIAAGWRSVRPDDELVLLPQADGGEGTLDAVASAVPLARVRDAGPVTGPDGRPVEGHWLLLPDGTAVIELAQPSGLPLMAALDPLGATTRGLGEVIGRALDEAPARLVIGLGGSASTDGGAGALAALGLGLLDEAGVAIPDGGGALAQLARIDRSGLRPAPPAACACSAT</sequence>
<dbReference type="Gene3D" id="3.90.1510.10">
    <property type="entry name" value="Glycerate kinase, domain 2"/>
    <property type="match status" value="1"/>
</dbReference>
<keyword evidence="3" id="KW-0418">Kinase</keyword>
<dbReference type="SUPFAM" id="SSF110738">
    <property type="entry name" value="Glycerate kinase I"/>
    <property type="match status" value="1"/>
</dbReference>
<evidence type="ECO:0000313" key="4">
    <source>
        <dbReference type="EMBL" id="GMA93707.1"/>
    </source>
</evidence>
<comment type="similarity">
    <text evidence="1">Belongs to the glycerate kinase type-1 family.</text>
</comment>
<evidence type="ECO:0000256" key="2">
    <source>
        <dbReference type="ARBA" id="ARBA00022679"/>
    </source>
</evidence>
<dbReference type="InterPro" id="IPR036129">
    <property type="entry name" value="Glycerate_kinase_sf"/>
</dbReference>
<dbReference type="EMBL" id="BSVB01000001">
    <property type="protein sequence ID" value="GMA93707.1"/>
    <property type="molecule type" value="Genomic_DNA"/>
</dbReference>
<evidence type="ECO:0000256" key="1">
    <source>
        <dbReference type="ARBA" id="ARBA00006284"/>
    </source>
</evidence>
<proteinExistence type="inferred from homology"/>
<dbReference type="InterPro" id="IPR018193">
    <property type="entry name" value="Glyc_kinase_flavodox-like_fold"/>
</dbReference>
<comment type="caution">
    <text evidence="4">The sequence shown here is derived from an EMBL/GenBank/DDBJ whole genome shotgun (WGS) entry which is preliminary data.</text>
</comment>